<accession>A0A5C4N5S2</accession>
<dbReference type="InterPro" id="IPR023073">
    <property type="entry name" value="DnaE2"/>
</dbReference>
<evidence type="ECO:0000256" key="9">
    <source>
        <dbReference type="ARBA" id="ARBA00022763"/>
    </source>
</evidence>
<dbReference type="GO" id="GO:0006281">
    <property type="term" value="P:DNA repair"/>
    <property type="evidence" value="ECO:0007669"/>
    <property type="project" value="UniProtKB-UniRule"/>
</dbReference>
<evidence type="ECO:0000256" key="11">
    <source>
        <dbReference type="ARBA" id="ARBA00023204"/>
    </source>
</evidence>
<evidence type="ECO:0000256" key="12">
    <source>
        <dbReference type="ARBA" id="ARBA00049244"/>
    </source>
</evidence>
<comment type="caution">
    <text evidence="16">The sequence shown here is derived from an EMBL/GenBank/DDBJ whole genome shotgun (WGS) entry which is preliminary data.</text>
</comment>
<evidence type="ECO:0000256" key="7">
    <source>
        <dbReference type="ARBA" id="ARBA00022695"/>
    </source>
</evidence>
<dbReference type="GO" id="GO:0006260">
    <property type="term" value="P:DNA replication"/>
    <property type="evidence" value="ECO:0007669"/>
    <property type="project" value="UniProtKB-KW"/>
</dbReference>
<dbReference type="Proteomes" id="UP000305709">
    <property type="component" value="Unassembled WGS sequence"/>
</dbReference>
<comment type="subcellular location">
    <subcellularLocation>
        <location evidence="1 13">Cytoplasm</location>
    </subcellularLocation>
</comment>
<dbReference type="InterPro" id="IPR004365">
    <property type="entry name" value="NA-bd_OB_tRNA"/>
</dbReference>
<dbReference type="SUPFAM" id="SSF89550">
    <property type="entry name" value="PHP domain-like"/>
    <property type="match status" value="2"/>
</dbReference>
<dbReference type="Pfam" id="PF14579">
    <property type="entry name" value="HHH_6"/>
    <property type="match status" value="1"/>
</dbReference>
<feature type="domain" description="Polymerase/histidinol phosphatase N-terminal" evidence="15">
    <location>
        <begin position="47"/>
        <end position="114"/>
    </location>
</feature>
<evidence type="ECO:0000313" key="16">
    <source>
        <dbReference type="EMBL" id="TNC60182.1"/>
    </source>
</evidence>
<keyword evidence="7 13" id="KW-0548">Nucleotidyltransferase</keyword>
<protein>
    <recommendedName>
        <fullName evidence="4 13">Error-prone DNA polymerase</fullName>
        <ecNumber evidence="3 13">2.7.7.7</ecNumber>
    </recommendedName>
</protein>
<dbReference type="GO" id="GO:0008408">
    <property type="term" value="F:3'-5' exonuclease activity"/>
    <property type="evidence" value="ECO:0007669"/>
    <property type="project" value="InterPro"/>
</dbReference>
<dbReference type="InterPro" id="IPR004013">
    <property type="entry name" value="PHP_dom"/>
</dbReference>
<organism evidence="16 17">
    <name type="scientific">Rubellimicrobium roseum</name>
    <dbReference type="NCBI Taxonomy" id="687525"/>
    <lineage>
        <taxon>Bacteria</taxon>
        <taxon>Pseudomonadati</taxon>
        <taxon>Pseudomonadota</taxon>
        <taxon>Alphaproteobacteria</taxon>
        <taxon>Rhodobacterales</taxon>
        <taxon>Roseobacteraceae</taxon>
        <taxon>Rubellimicrobium</taxon>
    </lineage>
</organism>
<keyword evidence="9 13" id="KW-0227">DNA damage</keyword>
<dbReference type="AlphaFoldDB" id="A0A5C4N5S2"/>
<feature type="region of interest" description="Disordered" evidence="14">
    <location>
        <begin position="1"/>
        <end position="39"/>
    </location>
</feature>
<keyword evidence="5 13" id="KW-0963">Cytoplasm</keyword>
<evidence type="ECO:0000256" key="8">
    <source>
        <dbReference type="ARBA" id="ARBA00022705"/>
    </source>
</evidence>
<dbReference type="InterPro" id="IPR003141">
    <property type="entry name" value="Pol/His_phosphatase_N"/>
</dbReference>
<dbReference type="EC" id="2.7.7.7" evidence="3 13"/>
<dbReference type="GO" id="GO:0003887">
    <property type="term" value="F:DNA-directed DNA polymerase activity"/>
    <property type="evidence" value="ECO:0007669"/>
    <property type="project" value="UniProtKB-UniRule"/>
</dbReference>
<evidence type="ECO:0000256" key="14">
    <source>
        <dbReference type="SAM" id="MobiDB-lite"/>
    </source>
</evidence>
<dbReference type="HAMAP" id="MF_01902">
    <property type="entry name" value="DNApol_error_prone"/>
    <property type="match status" value="1"/>
</dbReference>
<dbReference type="InterPro" id="IPR029460">
    <property type="entry name" value="DNAPol_HHH"/>
</dbReference>
<evidence type="ECO:0000256" key="5">
    <source>
        <dbReference type="ARBA" id="ARBA00022490"/>
    </source>
</evidence>
<evidence type="ECO:0000256" key="1">
    <source>
        <dbReference type="ARBA" id="ARBA00004496"/>
    </source>
</evidence>
<dbReference type="GO" id="GO:0005737">
    <property type="term" value="C:cytoplasm"/>
    <property type="evidence" value="ECO:0007669"/>
    <property type="project" value="UniProtKB-SubCell"/>
</dbReference>
<evidence type="ECO:0000256" key="10">
    <source>
        <dbReference type="ARBA" id="ARBA00022932"/>
    </source>
</evidence>
<comment type="catalytic activity">
    <reaction evidence="12 13">
        <text>DNA(n) + a 2'-deoxyribonucleoside 5'-triphosphate = DNA(n+1) + diphosphate</text>
        <dbReference type="Rhea" id="RHEA:22508"/>
        <dbReference type="Rhea" id="RHEA-COMP:17339"/>
        <dbReference type="Rhea" id="RHEA-COMP:17340"/>
        <dbReference type="ChEBI" id="CHEBI:33019"/>
        <dbReference type="ChEBI" id="CHEBI:61560"/>
        <dbReference type="ChEBI" id="CHEBI:173112"/>
        <dbReference type="EC" id="2.7.7.7"/>
    </reaction>
</comment>
<keyword evidence="6 13" id="KW-0808">Transferase</keyword>
<feature type="region of interest" description="Disordered" evidence="14">
    <location>
        <begin position="935"/>
        <end position="958"/>
    </location>
</feature>
<keyword evidence="11 13" id="KW-0234">DNA repair</keyword>
<dbReference type="PANTHER" id="PTHR32294">
    <property type="entry name" value="DNA POLYMERASE III SUBUNIT ALPHA"/>
    <property type="match status" value="1"/>
</dbReference>
<dbReference type="RefSeq" id="WP_139083915.1">
    <property type="nucleotide sequence ID" value="NZ_VDFV01000084.1"/>
</dbReference>
<evidence type="ECO:0000313" key="17">
    <source>
        <dbReference type="Proteomes" id="UP000305709"/>
    </source>
</evidence>
<dbReference type="OrthoDB" id="9803237at2"/>
<dbReference type="NCBIfam" id="NF004225">
    <property type="entry name" value="PRK05672.1"/>
    <property type="match status" value="1"/>
</dbReference>
<dbReference type="InterPro" id="IPR040982">
    <property type="entry name" value="DNA_pol3_finger"/>
</dbReference>
<dbReference type="SMART" id="SM00481">
    <property type="entry name" value="POLIIIAc"/>
    <property type="match status" value="1"/>
</dbReference>
<keyword evidence="8 13" id="KW-0235">DNA replication</keyword>
<dbReference type="CDD" id="cd07434">
    <property type="entry name" value="PHP_PolIIIA_DnaE2"/>
    <property type="match status" value="1"/>
</dbReference>
<dbReference type="InterPro" id="IPR004805">
    <property type="entry name" value="DnaE2/DnaE/PolC"/>
</dbReference>
<dbReference type="NCBIfam" id="TIGR00594">
    <property type="entry name" value="polc"/>
    <property type="match status" value="1"/>
</dbReference>
<dbReference type="PANTHER" id="PTHR32294:SF4">
    <property type="entry name" value="ERROR-PRONE DNA POLYMERASE"/>
    <property type="match status" value="1"/>
</dbReference>
<comment type="similarity">
    <text evidence="2 13">Belongs to the DNA polymerase type-C family. DnaE2 subfamily.</text>
</comment>
<evidence type="ECO:0000256" key="6">
    <source>
        <dbReference type="ARBA" id="ARBA00022679"/>
    </source>
</evidence>
<dbReference type="CDD" id="cd04485">
    <property type="entry name" value="DnaE_OBF"/>
    <property type="match status" value="1"/>
</dbReference>
<reference evidence="16 17" key="1">
    <citation type="submission" date="2019-06" db="EMBL/GenBank/DDBJ databases">
        <authorList>
            <person name="Jiang L."/>
        </authorList>
    </citation>
    <scope>NUCLEOTIDE SEQUENCE [LARGE SCALE GENOMIC DNA]</scope>
    <source>
        <strain evidence="16 17">YIM 48858</strain>
    </source>
</reference>
<evidence type="ECO:0000256" key="2">
    <source>
        <dbReference type="ARBA" id="ARBA00007391"/>
    </source>
</evidence>
<name>A0A5C4N5S2_9RHOB</name>
<proteinExistence type="inferred from homology"/>
<evidence type="ECO:0000256" key="13">
    <source>
        <dbReference type="HAMAP-Rule" id="MF_01902"/>
    </source>
</evidence>
<dbReference type="GO" id="GO:0009432">
    <property type="term" value="P:SOS response"/>
    <property type="evidence" value="ECO:0007669"/>
    <property type="project" value="UniProtKB-ARBA"/>
</dbReference>
<sequence>MSEAGDSSGDGDGTGGLPADQPPAEQPLAPSSRDGASPNTSPLLRYAELQCLSHFSFLRGASSCDELFAQAAVEGLEALAITDLGSLAGLVRAHEAAKATGVRLIVGCQLRLDDGATVLVYPTDRAAYGRLCRLLTLGKRRGGKGVCTLGWDDLAAHAEGLVAILVPEEADALCAAQARRLATLFGEGAHLALTLRRRPRDQLRLHQLSVLAAREGVRTVVTGDVLYHDPRRRVLQEVMTCIREGCTIDELGQRRERAGERHLKSAAEMHRLYAAHPEALARTVEIAERCRFSLSELAYQYPEEATIPGLSPQGALERLAWEGAAERYPEGVPEEVAGLIRRELALIAELSYAPYFLTVHSIVRFARSRGILAQGRGSAANSAVCYALGITSIDPDRSDLLFERFVSTERREPPDIDVDFEHERREEVIQWVYETYGRDHAALCATVIRYRARGALRDVGRALGLPEDLLRALSSQVSAWAVEGVEMKHAAELNLVTTDRRLQLALELARELVGHPRHLSQHPGGFVLTRDRLDELVPIEPAAMTDRQVIEWDKDDIDALRFMKVDCLALGMLSCLRRGLDMLAQHKGVHLDLATIPPEDPRTFAMIRRADTLGVFQIESRAQMAMLPRIKPRTFYDLVVEVAIVRPGPIQGDMVHPYLRRREGRERVHYPTPELERVLGKTLGVPLFQEQAMRVAIECAGFTPGEADQLRRAMATFKFTGGVSPFRDKLVSGMVARGYTRDFAERTFAQLEGFGSYGFPESHAASFALLAYASSWLKCWHPDVFCAALLNSQPMGFYAPAQILRDAREHGVEVRPVCVNASRWDCTLEPVEGSASGHSADFPTRPSDRLAVRLGLRLVRGLPNADAARLVAARGERPFAGVGELWRRSGVPVASLAKLAAADAFRPGLHLARREALWAVRALGDEPLPLFAAAQPQDAGEDGDAGPTAYTPEINEPPVSLRPMTAGREVVEGYGHLGLTLRAHPLAFLREDLRRWRLLTCAEATAWRDRSPVRLAGIVLVRQKPGSAKGVLFITLEDETGVANLVIWPGLFEANRRVVLGARLLGVEGQVQREGEVVHIVARRLHNLSGLLDSLGRREVDSRVGAPTNEADGRGVAVDGLSAQGGPASAVSGLPPETIHLKPRSFR</sequence>
<dbReference type="EMBL" id="VDFV01000084">
    <property type="protein sequence ID" value="TNC60182.1"/>
    <property type="molecule type" value="Genomic_DNA"/>
</dbReference>
<dbReference type="Gene3D" id="3.20.20.140">
    <property type="entry name" value="Metal-dependent hydrolases"/>
    <property type="match status" value="1"/>
</dbReference>
<comment type="function">
    <text evidence="13">DNA polymerase involved in damage-induced mutagenesis and translesion synthesis (TLS). It is not the major replicative DNA polymerase.</text>
</comment>
<evidence type="ECO:0000259" key="15">
    <source>
        <dbReference type="SMART" id="SM00481"/>
    </source>
</evidence>
<gene>
    <name evidence="16" type="primary">dnaE</name>
    <name evidence="13" type="synonym">dnaE2</name>
    <name evidence="16" type="ORF">FHG71_22250</name>
</gene>
<dbReference type="Pfam" id="PF17657">
    <property type="entry name" value="DNA_pol3_finger"/>
    <property type="match status" value="1"/>
</dbReference>
<dbReference type="GO" id="GO:0003676">
    <property type="term" value="F:nucleic acid binding"/>
    <property type="evidence" value="ECO:0007669"/>
    <property type="project" value="InterPro"/>
</dbReference>
<dbReference type="Pfam" id="PF02811">
    <property type="entry name" value="PHP"/>
    <property type="match status" value="1"/>
</dbReference>
<evidence type="ECO:0000256" key="4">
    <source>
        <dbReference type="ARBA" id="ARBA00017273"/>
    </source>
</evidence>
<dbReference type="InterPro" id="IPR016195">
    <property type="entry name" value="Pol/histidinol_Pase-like"/>
</dbReference>
<evidence type="ECO:0000256" key="3">
    <source>
        <dbReference type="ARBA" id="ARBA00012417"/>
    </source>
</evidence>
<dbReference type="InterPro" id="IPR011708">
    <property type="entry name" value="DNA_pol3_alpha_NTPase_dom"/>
</dbReference>
<keyword evidence="10 13" id="KW-0239">DNA-directed DNA polymerase</keyword>
<dbReference type="FunFam" id="1.10.150.870:FF:000002">
    <property type="entry name" value="Error-prone DNA polymerase"/>
    <property type="match status" value="1"/>
</dbReference>
<keyword evidence="17" id="KW-1185">Reference proteome</keyword>
<dbReference type="Pfam" id="PF01336">
    <property type="entry name" value="tRNA_anti-codon"/>
    <property type="match status" value="1"/>
</dbReference>
<dbReference type="Pfam" id="PF07733">
    <property type="entry name" value="DNA_pol3_alpha"/>
    <property type="match status" value="1"/>
</dbReference>